<keyword evidence="2" id="KW-1185">Reference proteome</keyword>
<gene>
    <name evidence="1" type="ORF">PoB_005960800</name>
</gene>
<dbReference type="Proteomes" id="UP000735302">
    <property type="component" value="Unassembled WGS sequence"/>
</dbReference>
<reference evidence="1 2" key="1">
    <citation type="journal article" date="2021" name="Elife">
        <title>Chloroplast acquisition without the gene transfer in kleptoplastic sea slugs, Plakobranchus ocellatus.</title>
        <authorList>
            <person name="Maeda T."/>
            <person name="Takahashi S."/>
            <person name="Yoshida T."/>
            <person name="Shimamura S."/>
            <person name="Takaki Y."/>
            <person name="Nagai Y."/>
            <person name="Toyoda A."/>
            <person name="Suzuki Y."/>
            <person name="Arimoto A."/>
            <person name="Ishii H."/>
            <person name="Satoh N."/>
            <person name="Nishiyama T."/>
            <person name="Hasebe M."/>
            <person name="Maruyama T."/>
            <person name="Minagawa J."/>
            <person name="Obokata J."/>
            <person name="Shigenobu S."/>
        </authorList>
    </citation>
    <scope>NUCLEOTIDE SEQUENCE [LARGE SCALE GENOMIC DNA]</scope>
</reference>
<organism evidence="1 2">
    <name type="scientific">Plakobranchus ocellatus</name>
    <dbReference type="NCBI Taxonomy" id="259542"/>
    <lineage>
        <taxon>Eukaryota</taxon>
        <taxon>Metazoa</taxon>
        <taxon>Spiralia</taxon>
        <taxon>Lophotrochozoa</taxon>
        <taxon>Mollusca</taxon>
        <taxon>Gastropoda</taxon>
        <taxon>Heterobranchia</taxon>
        <taxon>Euthyneura</taxon>
        <taxon>Panpulmonata</taxon>
        <taxon>Sacoglossa</taxon>
        <taxon>Placobranchoidea</taxon>
        <taxon>Plakobranchidae</taxon>
        <taxon>Plakobranchus</taxon>
    </lineage>
</organism>
<dbReference type="EMBL" id="BLXT01006765">
    <property type="protein sequence ID" value="GFO33103.1"/>
    <property type="molecule type" value="Genomic_DNA"/>
</dbReference>
<name>A0AAV4CN93_9GAST</name>
<sequence length="116" mass="12771">MIRKSLQGRSGGKCACRVVADVEAAWEQTLRQSGGRCESRVGVDVKADSPHLASPPGQCTNARHLLQSCILHSTLTRALKLPSPISWDRVNWCLVWPLHYCTSTIESIALIKNSVF</sequence>
<protein>
    <submittedName>
        <fullName evidence="1">Uncharacterized protein</fullName>
    </submittedName>
</protein>
<accession>A0AAV4CN93</accession>
<evidence type="ECO:0000313" key="2">
    <source>
        <dbReference type="Proteomes" id="UP000735302"/>
    </source>
</evidence>
<evidence type="ECO:0000313" key="1">
    <source>
        <dbReference type="EMBL" id="GFO33103.1"/>
    </source>
</evidence>
<dbReference type="AlphaFoldDB" id="A0AAV4CN93"/>
<comment type="caution">
    <text evidence="1">The sequence shown here is derived from an EMBL/GenBank/DDBJ whole genome shotgun (WGS) entry which is preliminary data.</text>
</comment>
<proteinExistence type="predicted"/>